<evidence type="ECO:0000256" key="3">
    <source>
        <dbReference type="ARBA" id="ARBA00022729"/>
    </source>
</evidence>
<evidence type="ECO:0000256" key="1">
    <source>
        <dbReference type="ARBA" id="ARBA00010333"/>
    </source>
</evidence>
<feature type="region of interest" description="Disordered" evidence="4">
    <location>
        <begin position="157"/>
        <end position="188"/>
    </location>
</feature>
<evidence type="ECO:0000313" key="7">
    <source>
        <dbReference type="Proteomes" id="UP001153069"/>
    </source>
</evidence>
<dbReference type="InterPro" id="IPR051455">
    <property type="entry name" value="Bact_solute-bind_prot3"/>
</dbReference>
<evidence type="ECO:0000256" key="2">
    <source>
        <dbReference type="ARBA" id="ARBA00022448"/>
    </source>
</evidence>
<evidence type="ECO:0000256" key="5">
    <source>
        <dbReference type="SAM" id="Phobius"/>
    </source>
</evidence>
<name>A0A9N8DN89_9STRA</name>
<dbReference type="PANTHER" id="PTHR30085">
    <property type="entry name" value="AMINO ACID ABC TRANSPORTER PERMEASE"/>
    <property type="match status" value="1"/>
</dbReference>
<sequence>MNDQSTAVGSEATTATIAAEKGEQAVGDANAIPGGKAPGSKIDDTMVEKEGKNIAKGKAQDRQKTMVSGAKAKAQQQKTIENEGQQDLVDAKEKNTADDRNRELHPFLNSLATDDGSLVGTETGISQLLSLPMSLPEPAPPRPAEEGRPGAFAVRVNPGVTAGSESPSRNNQSHHPRHQDPTRLASQEPYTATARLVTDQDNADRLRAELEQIRSAPTAEVVSTEEQHKWGFMTGAAIVLATVVIIAFIVMVIMESSTDNNTDTEQGIHMPADVDLDSLNVTTLGGTKLLKPILKSIKDRGFIRCWVNGNEIDQGHGLSLELCSALSAAIFNGDPNKTSYSVVAFQDSWANLDNLTIDVVTAHITFNMRRDVYEQYSERPKSFSVPWYFTGVLFAGQPDMVDCAQKGDTLTGVCRDLVVCVYEATTTNDVVQAHLDGSGIHLLHSSDSPVTAFAEGTCNVIAAEPQELSKYPVRDAGYTGEFVKGPKLLSMEPLAMVTTGGDPQWTDFVNSVLQAFFTAELEGITQQTASLFPKVDWFGEEYQDMYHHAIAAVGNWGEIFNRTLALTIPRTGQNLLVRGVQEKAGLLYSPPLSALSLNPALQTQILPQVVPNGTLQMIGQRGYLRCGVFPDRPGFAEEANATWVGMDVDLCRCLAVAIFDGSELVEFVMLEDPTSGYLALANDMVDVVAGMPYSLQADIHEPVTMRGYGFSPVYFYGEEGEMLTLVTNQDASQWSDFVRWIINGLIYAEESSIGKVDASRMPSVDLFGPTYSLMFKLMVLKLGNYGDIYEANLAGLIPRQGHNLLNDGSTPLINPLSIDQFHSN</sequence>
<dbReference type="Proteomes" id="UP001153069">
    <property type="component" value="Unassembled WGS sequence"/>
</dbReference>
<feature type="compositionally biased region" description="Polar residues" evidence="4">
    <location>
        <begin position="74"/>
        <end position="85"/>
    </location>
</feature>
<keyword evidence="2" id="KW-0813">Transport</keyword>
<feature type="region of interest" description="Disordered" evidence="4">
    <location>
        <begin position="1"/>
        <end position="119"/>
    </location>
</feature>
<organism evidence="6 7">
    <name type="scientific">Seminavis robusta</name>
    <dbReference type="NCBI Taxonomy" id="568900"/>
    <lineage>
        <taxon>Eukaryota</taxon>
        <taxon>Sar</taxon>
        <taxon>Stramenopiles</taxon>
        <taxon>Ochrophyta</taxon>
        <taxon>Bacillariophyta</taxon>
        <taxon>Bacillariophyceae</taxon>
        <taxon>Bacillariophycidae</taxon>
        <taxon>Naviculales</taxon>
        <taxon>Naviculaceae</taxon>
        <taxon>Seminavis</taxon>
    </lineage>
</organism>
<gene>
    <name evidence="6" type="ORF">SEMRO_255_G100400.1</name>
</gene>
<dbReference type="EMBL" id="CAICTM010000254">
    <property type="protein sequence ID" value="CAB9506132.1"/>
    <property type="molecule type" value="Genomic_DNA"/>
</dbReference>
<dbReference type="GO" id="GO:0006865">
    <property type="term" value="P:amino acid transport"/>
    <property type="evidence" value="ECO:0007669"/>
    <property type="project" value="TreeGrafter"/>
</dbReference>
<keyword evidence="5" id="KW-1133">Transmembrane helix</keyword>
<feature type="compositionally biased region" description="Basic and acidic residues" evidence="4">
    <location>
        <begin position="89"/>
        <end position="105"/>
    </location>
</feature>
<keyword evidence="5" id="KW-0812">Transmembrane</keyword>
<dbReference type="PANTHER" id="PTHR30085:SF6">
    <property type="entry name" value="ABC TRANSPORTER GLUTAMINE-BINDING PROTEIN GLNH"/>
    <property type="match status" value="1"/>
</dbReference>
<keyword evidence="7" id="KW-1185">Reference proteome</keyword>
<dbReference type="AlphaFoldDB" id="A0A9N8DN89"/>
<comment type="caution">
    <text evidence="6">The sequence shown here is derived from an EMBL/GenBank/DDBJ whole genome shotgun (WGS) entry which is preliminary data.</text>
</comment>
<evidence type="ECO:0000256" key="4">
    <source>
        <dbReference type="SAM" id="MobiDB-lite"/>
    </source>
</evidence>
<dbReference type="SUPFAM" id="SSF53850">
    <property type="entry name" value="Periplasmic binding protein-like II"/>
    <property type="match status" value="2"/>
</dbReference>
<accession>A0A9N8DN89</accession>
<feature type="compositionally biased region" description="Basic and acidic residues" evidence="4">
    <location>
        <begin position="41"/>
        <end position="64"/>
    </location>
</feature>
<feature type="region of interest" description="Disordered" evidence="4">
    <location>
        <begin position="131"/>
        <end position="150"/>
    </location>
</feature>
<dbReference type="Gene3D" id="3.40.190.10">
    <property type="entry name" value="Periplasmic binding protein-like II"/>
    <property type="match status" value="3"/>
</dbReference>
<protein>
    <submittedName>
        <fullName evidence="6">Extracellular solute-binding protein</fullName>
    </submittedName>
</protein>
<evidence type="ECO:0000313" key="6">
    <source>
        <dbReference type="EMBL" id="CAB9506132.1"/>
    </source>
</evidence>
<comment type="similarity">
    <text evidence="1">Belongs to the bacterial solute-binding protein 3 family.</text>
</comment>
<keyword evidence="3" id="KW-0732">Signal</keyword>
<reference evidence="6" key="1">
    <citation type="submission" date="2020-06" db="EMBL/GenBank/DDBJ databases">
        <authorList>
            <consortium name="Plant Systems Biology data submission"/>
        </authorList>
    </citation>
    <scope>NUCLEOTIDE SEQUENCE</scope>
    <source>
        <strain evidence="6">D6</strain>
    </source>
</reference>
<proteinExistence type="inferred from homology"/>
<keyword evidence="5" id="KW-0472">Membrane</keyword>
<feature type="transmembrane region" description="Helical" evidence="5">
    <location>
        <begin position="230"/>
        <end position="254"/>
    </location>
</feature>
<feature type="compositionally biased region" description="Polar residues" evidence="4">
    <location>
        <begin position="1"/>
        <end position="16"/>
    </location>
</feature>